<organism evidence="1 2">
    <name type="scientific">Candidatus Kaiserbacteria bacterium RIFOXYD1_FULL_42_15</name>
    <dbReference type="NCBI Taxonomy" id="1798532"/>
    <lineage>
        <taxon>Bacteria</taxon>
        <taxon>Candidatus Kaiseribacteriota</taxon>
    </lineage>
</organism>
<accession>A0A1F6FU39</accession>
<evidence type="ECO:0000313" key="1">
    <source>
        <dbReference type="EMBL" id="OGG89358.1"/>
    </source>
</evidence>
<gene>
    <name evidence="1" type="ORF">A2592_02800</name>
</gene>
<proteinExistence type="predicted"/>
<dbReference type="Proteomes" id="UP000179230">
    <property type="component" value="Unassembled WGS sequence"/>
</dbReference>
<evidence type="ECO:0000313" key="2">
    <source>
        <dbReference type="Proteomes" id="UP000179230"/>
    </source>
</evidence>
<name>A0A1F6FU39_9BACT</name>
<comment type="caution">
    <text evidence="1">The sequence shown here is derived from an EMBL/GenBank/DDBJ whole genome shotgun (WGS) entry which is preliminary data.</text>
</comment>
<protein>
    <submittedName>
        <fullName evidence="1">Uncharacterized protein</fullName>
    </submittedName>
</protein>
<sequence length="77" mass="9063">MNCFVATRKDGVRRLREEGARRQLTWQSMKTQQTVWIAALWLAKTDRNGRHGLPVCHACACRVDMFRATREEKMNNR</sequence>
<reference evidence="1 2" key="1">
    <citation type="journal article" date="2016" name="Nat. Commun.">
        <title>Thousands of microbial genomes shed light on interconnected biogeochemical processes in an aquifer system.</title>
        <authorList>
            <person name="Anantharaman K."/>
            <person name="Brown C.T."/>
            <person name="Hug L.A."/>
            <person name="Sharon I."/>
            <person name="Castelle C.J."/>
            <person name="Probst A.J."/>
            <person name="Thomas B.C."/>
            <person name="Singh A."/>
            <person name="Wilkins M.J."/>
            <person name="Karaoz U."/>
            <person name="Brodie E.L."/>
            <person name="Williams K.H."/>
            <person name="Hubbard S.S."/>
            <person name="Banfield J.F."/>
        </authorList>
    </citation>
    <scope>NUCLEOTIDE SEQUENCE [LARGE SCALE GENOMIC DNA]</scope>
</reference>
<dbReference type="AlphaFoldDB" id="A0A1F6FU39"/>
<dbReference type="EMBL" id="MFMT01000002">
    <property type="protein sequence ID" value="OGG89358.1"/>
    <property type="molecule type" value="Genomic_DNA"/>
</dbReference>